<dbReference type="InterPro" id="IPR018645">
    <property type="entry name" value="OapC-like"/>
</dbReference>
<proteinExistence type="predicted"/>
<sequence>MPHKCTKCGREFRDGSIEILRGCPSCGGKKFLYVSDRVKNADVLEEKSIEKIAEETKQEVLEVKHQGPATRPTDILERVESVRIVSKGTYELNLERLAESQDIIIGMGDDGKYMLDLPSMSKRKTDPKKK</sequence>
<accession>A0A644UKL6</accession>
<dbReference type="EMBL" id="VSSQ01000127">
    <property type="protein sequence ID" value="MPL79504.1"/>
    <property type="molecule type" value="Genomic_DNA"/>
</dbReference>
<protein>
    <recommendedName>
        <fullName evidence="2">Zn-ribbon containing protein</fullName>
    </recommendedName>
</protein>
<dbReference type="Pfam" id="PF09845">
    <property type="entry name" value="OapC"/>
    <property type="match status" value="1"/>
</dbReference>
<evidence type="ECO:0008006" key="2">
    <source>
        <dbReference type="Google" id="ProtNLM"/>
    </source>
</evidence>
<reference evidence="1" key="1">
    <citation type="submission" date="2019-08" db="EMBL/GenBank/DDBJ databases">
        <authorList>
            <person name="Kucharzyk K."/>
            <person name="Murdoch R.W."/>
            <person name="Higgins S."/>
            <person name="Loffler F."/>
        </authorList>
    </citation>
    <scope>NUCLEOTIDE SEQUENCE</scope>
</reference>
<organism evidence="1">
    <name type="scientific">bioreactor metagenome</name>
    <dbReference type="NCBI Taxonomy" id="1076179"/>
    <lineage>
        <taxon>unclassified sequences</taxon>
        <taxon>metagenomes</taxon>
        <taxon>ecological metagenomes</taxon>
    </lineage>
</organism>
<dbReference type="AlphaFoldDB" id="A0A644UKL6"/>
<comment type="caution">
    <text evidence="1">The sequence shown here is derived from an EMBL/GenBank/DDBJ whole genome shotgun (WGS) entry which is preliminary data.</text>
</comment>
<name>A0A644UKL6_9ZZZZ</name>
<evidence type="ECO:0000313" key="1">
    <source>
        <dbReference type="EMBL" id="MPL79504.1"/>
    </source>
</evidence>
<gene>
    <name evidence="1" type="ORF">SDC9_25386</name>
</gene>